<dbReference type="SUPFAM" id="SSF52540">
    <property type="entry name" value="P-loop containing nucleoside triphosphate hydrolases"/>
    <property type="match status" value="1"/>
</dbReference>
<evidence type="ECO:0000256" key="10">
    <source>
        <dbReference type="ARBA" id="ARBA00023455"/>
    </source>
</evidence>
<dbReference type="Pfam" id="PF00664">
    <property type="entry name" value="ABC_membrane"/>
    <property type="match status" value="1"/>
</dbReference>
<feature type="transmembrane region" description="Helical" evidence="11">
    <location>
        <begin position="20"/>
        <end position="43"/>
    </location>
</feature>
<dbReference type="Gene3D" id="1.20.1560.10">
    <property type="entry name" value="ABC transporter type 1, transmembrane domain"/>
    <property type="match status" value="1"/>
</dbReference>
<dbReference type="Gene3D" id="3.40.50.300">
    <property type="entry name" value="P-loop containing nucleotide triphosphate hydrolases"/>
    <property type="match status" value="1"/>
</dbReference>
<evidence type="ECO:0000259" key="13">
    <source>
        <dbReference type="PROSITE" id="PS50929"/>
    </source>
</evidence>
<dbReference type="PANTHER" id="PTHR24221">
    <property type="entry name" value="ATP-BINDING CASSETTE SUB-FAMILY B"/>
    <property type="match status" value="1"/>
</dbReference>
<dbReference type="GO" id="GO:0034040">
    <property type="term" value="F:ATPase-coupled lipid transmembrane transporter activity"/>
    <property type="evidence" value="ECO:0007669"/>
    <property type="project" value="TreeGrafter"/>
</dbReference>
<dbReference type="Pfam" id="PF00005">
    <property type="entry name" value="ABC_tran"/>
    <property type="match status" value="1"/>
</dbReference>
<keyword evidence="2" id="KW-0813">Transport</keyword>
<evidence type="ECO:0000256" key="5">
    <source>
        <dbReference type="ARBA" id="ARBA00022692"/>
    </source>
</evidence>
<dbReference type="InterPro" id="IPR039421">
    <property type="entry name" value="Type_1_exporter"/>
</dbReference>
<feature type="transmembrane region" description="Helical" evidence="11">
    <location>
        <begin position="131"/>
        <end position="152"/>
    </location>
</feature>
<feature type="transmembrane region" description="Helical" evidence="11">
    <location>
        <begin position="238"/>
        <end position="265"/>
    </location>
</feature>
<evidence type="ECO:0000256" key="6">
    <source>
        <dbReference type="ARBA" id="ARBA00022741"/>
    </source>
</evidence>
<evidence type="ECO:0000313" key="14">
    <source>
        <dbReference type="EMBL" id="MBB3023850.1"/>
    </source>
</evidence>
<keyword evidence="15" id="KW-1185">Reference proteome</keyword>
<reference evidence="14 15" key="1">
    <citation type="submission" date="2020-08" db="EMBL/GenBank/DDBJ databases">
        <title>Sequencing the genomes of 1000 actinobacteria strains.</title>
        <authorList>
            <person name="Klenk H.-P."/>
        </authorList>
    </citation>
    <scope>NUCLEOTIDE SEQUENCE [LARGE SCALE GENOMIC DNA]</scope>
    <source>
        <strain evidence="14 15">DSM 23040</strain>
    </source>
</reference>
<dbReference type="PROSITE" id="PS00211">
    <property type="entry name" value="ABC_TRANSPORTER_1"/>
    <property type="match status" value="1"/>
</dbReference>
<dbReference type="GO" id="GO:0016887">
    <property type="term" value="F:ATP hydrolysis activity"/>
    <property type="evidence" value="ECO:0007669"/>
    <property type="project" value="InterPro"/>
</dbReference>
<evidence type="ECO:0000256" key="11">
    <source>
        <dbReference type="SAM" id="Phobius"/>
    </source>
</evidence>
<dbReference type="PANTHER" id="PTHR24221:SF654">
    <property type="entry name" value="ATP-BINDING CASSETTE SUB-FAMILY B MEMBER 6"/>
    <property type="match status" value="1"/>
</dbReference>
<feature type="transmembrane region" description="Helical" evidence="11">
    <location>
        <begin position="158"/>
        <end position="175"/>
    </location>
</feature>
<proteinExistence type="inferred from homology"/>
<dbReference type="InterPro" id="IPR017871">
    <property type="entry name" value="ABC_transporter-like_CS"/>
</dbReference>
<gene>
    <name evidence="14" type="ORF">FHX50_002153</name>
</gene>
<dbReference type="PROSITE" id="PS50929">
    <property type="entry name" value="ABC_TM1F"/>
    <property type="match status" value="1"/>
</dbReference>
<dbReference type="InterPro" id="IPR011527">
    <property type="entry name" value="ABC1_TM_dom"/>
</dbReference>
<feature type="transmembrane region" description="Helical" evidence="11">
    <location>
        <begin position="55"/>
        <end position="79"/>
    </location>
</feature>
<dbReference type="RefSeq" id="WP_183377177.1">
    <property type="nucleotide sequence ID" value="NZ_CBCSFZ010000033.1"/>
</dbReference>
<dbReference type="SMART" id="SM00382">
    <property type="entry name" value="AAA"/>
    <property type="match status" value="1"/>
</dbReference>
<keyword evidence="7 14" id="KW-0067">ATP-binding</keyword>
<name>A0A839QYC4_9MICO</name>
<dbReference type="InterPro" id="IPR027417">
    <property type="entry name" value="P-loop_NTPase"/>
</dbReference>
<dbReference type="GO" id="GO:0005886">
    <property type="term" value="C:plasma membrane"/>
    <property type="evidence" value="ECO:0007669"/>
    <property type="project" value="UniProtKB-SubCell"/>
</dbReference>
<feature type="domain" description="ABC transporter" evidence="12">
    <location>
        <begin position="331"/>
        <end position="564"/>
    </location>
</feature>
<dbReference type="EMBL" id="JACHWP010000014">
    <property type="protein sequence ID" value="MBB3023850.1"/>
    <property type="molecule type" value="Genomic_DNA"/>
</dbReference>
<keyword evidence="4" id="KW-0997">Cell inner membrane</keyword>
<comment type="caution">
    <text evidence="14">The sequence shown here is derived from an EMBL/GenBank/DDBJ whole genome shotgun (WGS) entry which is preliminary data.</text>
</comment>
<evidence type="ECO:0000313" key="15">
    <source>
        <dbReference type="Proteomes" id="UP000568050"/>
    </source>
</evidence>
<dbReference type="InterPro" id="IPR003593">
    <property type="entry name" value="AAA+_ATPase"/>
</dbReference>
<dbReference type="GO" id="GO:0140359">
    <property type="term" value="F:ABC-type transporter activity"/>
    <property type="evidence" value="ECO:0007669"/>
    <property type="project" value="InterPro"/>
</dbReference>
<keyword evidence="5 11" id="KW-0812">Transmembrane</keyword>
<organism evidence="14 15">
    <name type="scientific">Helcobacillus massiliensis</name>
    <dbReference type="NCBI Taxonomy" id="521392"/>
    <lineage>
        <taxon>Bacteria</taxon>
        <taxon>Bacillati</taxon>
        <taxon>Actinomycetota</taxon>
        <taxon>Actinomycetes</taxon>
        <taxon>Micrococcales</taxon>
        <taxon>Dermabacteraceae</taxon>
        <taxon>Helcobacillus</taxon>
    </lineage>
</organism>
<evidence type="ECO:0000256" key="8">
    <source>
        <dbReference type="ARBA" id="ARBA00022989"/>
    </source>
</evidence>
<evidence type="ECO:0000256" key="1">
    <source>
        <dbReference type="ARBA" id="ARBA00004429"/>
    </source>
</evidence>
<keyword evidence="9 11" id="KW-0472">Membrane</keyword>
<evidence type="ECO:0000256" key="3">
    <source>
        <dbReference type="ARBA" id="ARBA00022475"/>
    </source>
</evidence>
<accession>A0A839QYC4</accession>
<dbReference type="SUPFAM" id="SSF90123">
    <property type="entry name" value="ABC transporter transmembrane region"/>
    <property type="match status" value="1"/>
</dbReference>
<dbReference type="InterPro" id="IPR003439">
    <property type="entry name" value="ABC_transporter-like_ATP-bd"/>
</dbReference>
<evidence type="ECO:0000256" key="2">
    <source>
        <dbReference type="ARBA" id="ARBA00022448"/>
    </source>
</evidence>
<dbReference type="PROSITE" id="PS50893">
    <property type="entry name" value="ABC_TRANSPORTER_2"/>
    <property type="match status" value="1"/>
</dbReference>
<dbReference type="InterPro" id="IPR036640">
    <property type="entry name" value="ABC1_TM_sf"/>
</dbReference>
<evidence type="ECO:0000256" key="7">
    <source>
        <dbReference type="ARBA" id="ARBA00022840"/>
    </source>
</evidence>
<dbReference type="GO" id="GO:0005524">
    <property type="term" value="F:ATP binding"/>
    <property type="evidence" value="ECO:0007669"/>
    <property type="project" value="UniProtKB-KW"/>
</dbReference>
<dbReference type="FunFam" id="3.40.50.300:FF:000221">
    <property type="entry name" value="Multidrug ABC transporter ATP-binding protein"/>
    <property type="match status" value="1"/>
</dbReference>
<evidence type="ECO:0000256" key="4">
    <source>
        <dbReference type="ARBA" id="ARBA00022519"/>
    </source>
</evidence>
<dbReference type="Proteomes" id="UP000568050">
    <property type="component" value="Unassembled WGS sequence"/>
</dbReference>
<feature type="domain" description="ABC transmembrane type-1" evidence="13">
    <location>
        <begin position="21"/>
        <end position="299"/>
    </location>
</feature>
<dbReference type="AlphaFoldDB" id="A0A839QYC4"/>
<evidence type="ECO:0000256" key="9">
    <source>
        <dbReference type="ARBA" id="ARBA00023136"/>
    </source>
</evidence>
<protein>
    <submittedName>
        <fullName evidence="14">ATP-binding cassette subfamily B protein</fullName>
    </submittedName>
</protein>
<evidence type="ECO:0000259" key="12">
    <source>
        <dbReference type="PROSITE" id="PS50893"/>
    </source>
</evidence>
<sequence length="577" mass="62227">MIRALIDIGGPTARRDMRRFLAFAIANGISQGVALAAMVPVLASLFHGDMRAAGIWLLVLAAAAAIHAFLVVTSTRIGFATSMKVIETMHDRLGRHVVRLPLGWFEPRQTARISHIAVRGTMFVAQTAMDILIPFVVNIVTPATITVVAYAFDWRLGVALTVAAPLIYLAALLAGRATARAEDHLHDIAIDTDNRLLEFARNQVALRAGGLRGTDYTPLAEAIEAQRRAGRRSLWSQVFGQVLQGFVVQAVFGALVGLAVLWALGGSADPVLMVAMIGLIAQFTGPLRILADLGTALHRAGTEVGEVRDILTLPTLPEPETSRGTPRDGTIELDGVHFRYGERPLLNDLDLTVRPGEMTALVGASGSGKTTITRLVARFHDVDAGQIRMGGIPLPELTEVDRMQHLSLVFQDVYLFDDTLEANIALGNPDADTAAIRRAAELARVDEIAARLPEGWQSRVGEGGKLLSGGERQRVSIARALVKQAPVLLLDEATAALDPTTARAVQTALDALPEQTAVLVIAHQLDTIARADTIAFLEGGRIVEQGSHAELLARDGRYTHFWRQRERAQGWRVAADS</sequence>
<keyword evidence="3" id="KW-1003">Cell membrane</keyword>
<keyword evidence="8 11" id="KW-1133">Transmembrane helix</keyword>
<comment type="similarity">
    <text evidence="10">Belongs to the ABC transporter superfamily. Siderophore-Fe(3+) uptake transporter (SIUT) (TC 3.A.1.21) family.</text>
</comment>
<comment type="subcellular location">
    <subcellularLocation>
        <location evidence="1">Cell inner membrane</location>
        <topology evidence="1">Multi-pass membrane protein</topology>
    </subcellularLocation>
</comment>
<keyword evidence="6" id="KW-0547">Nucleotide-binding</keyword>